<organism evidence="2 3">
    <name type="scientific">Vanessa tameamea</name>
    <name type="common">Kamehameha butterfly</name>
    <dbReference type="NCBI Taxonomy" id="334116"/>
    <lineage>
        <taxon>Eukaryota</taxon>
        <taxon>Metazoa</taxon>
        <taxon>Ecdysozoa</taxon>
        <taxon>Arthropoda</taxon>
        <taxon>Hexapoda</taxon>
        <taxon>Insecta</taxon>
        <taxon>Pterygota</taxon>
        <taxon>Neoptera</taxon>
        <taxon>Endopterygota</taxon>
        <taxon>Lepidoptera</taxon>
        <taxon>Glossata</taxon>
        <taxon>Ditrysia</taxon>
        <taxon>Papilionoidea</taxon>
        <taxon>Nymphalidae</taxon>
        <taxon>Nymphalinae</taxon>
        <taxon>Vanessa</taxon>
    </lineage>
</organism>
<reference evidence="3" key="1">
    <citation type="submission" date="2025-08" db="UniProtKB">
        <authorList>
            <consortium name="RefSeq"/>
        </authorList>
    </citation>
    <scope>IDENTIFICATION</scope>
    <source>
        <tissue evidence="3">Whole body</tissue>
    </source>
</reference>
<dbReference type="Proteomes" id="UP001652626">
    <property type="component" value="Chromosome Z"/>
</dbReference>
<name>A0ABM4AYJ5_VANTA</name>
<dbReference type="RefSeq" id="XP_064076365.1">
    <property type="nucleotide sequence ID" value="XM_064220295.1"/>
</dbReference>
<evidence type="ECO:0000256" key="1">
    <source>
        <dbReference type="SAM" id="MobiDB-lite"/>
    </source>
</evidence>
<sequence>MTVYRKQKPVKKLIIPAKRNITHTMYTGTADFNRMLVSYQQIMEYQRNSEGKAIASQHFNQLAMEWSAHDGEIPSSSTSPYPARQIYSMAAYNHHLIVEGKVNDLVTAFDNIKMPRIIVEVKQELPDDDYVTMTSNSSATSSDTDDTKDNIRLPIMERLDRVFKQLDEIVKPNTPEPREYLGMVDDPDRDIAQTRAEAWARQNQEYQNKCPDYEWFHKYREPRRQAASPPPQPRNGCDIKTSADREAAVNKIYALVKDIDNVIYRKPNIKINRPPMYFSSRHGGSNTASTSTSTRPRRDMRNLNITPASTPS</sequence>
<dbReference type="GeneID" id="113403139"/>
<accession>A0ABM4AYJ5</accession>
<feature type="region of interest" description="Disordered" evidence="1">
    <location>
        <begin position="273"/>
        <end position="312"/>
    </location>
</feature>
<gene>
    <name evidence="3" type="primary">LOC113403139</name>
</gene>
<evidence type="ECO:0000313" key="2">
    <source>
        <dbReference type="Proteomes" id="UP001652626"/>
    </source>
</evidence>
<feature type="compositionally biased region" description="Polar residues" evidence="1">
    <location>
        <begin position="303"/>
        <end position="312"/>
    </location>
</feature>
<feature type="compositionally biased region" description="Low complexity" evidence="1">
    <location>
        <begin position="285"/>
        <end position="294"/>
    </location>
</feature>
<keyword evidence="2" id="KW-1185">Reference proteome</keyword>
<protein>
    <submittedName>
        <fullName evidence="3">Uncharacterized protein LOC113403139</fullName>
    </submittedName>
</protein>
<evidence type="ECO:0000313" key="3">
    <source>
        <dbReference type="RefSeq" id="XP_064076365.1"/>
    </source>
</evidence>
<proteinExistence type="predicted"/>